<evidence type="ECO:0000256" key="3">
    <source>
        <dbReference type="ARBA" id="ARBA00022692"/>
    </source>
</evidence>
<feature type="transmembrane region" description="Helical" evidence="7">
    <location>
        <begin position="167"/>
        <end position="187"/>
    </location>
</feature>
<feature type="region of interest" description="Disordered" evidence="6">
    <location>
        <begin position="1"/>
        <end position="38"/>
    </location>
</feature>
<dbReference type="GO" id="GO:0006882">
    <property type="term" value="P:intracellular zinc ion homeostasis"/>
    <property type="evidence" value="ECO:0007669"/>
    <property type="project" value="InterPro"/>
</dbReference>
<evidence type="ECO:0000313" key="10">
    <source>
        <dbReference type="Proteomes" id="UP001154282"/>
    </source>
</evidence>
<name>A0AAV0JBJ9_9ROSI</name>
<keyword evidence="5 7" id="KW-0472">Membrane</keyword>
<dbReference type="EMBL" id="CAMGYJ010000004">
    <property type="protein sequence ID" value="CAI0406654.1"/>
    <property type="molecule type" value="Genomic_DNA"/>
</dbReference>
<keyword evidence="2" id="KW-0813">Transport</keyword>
<evidence type="ECO:0000256" key="2">
    <source>
        <dbReference type="ARBA" id="ARBA00022448"/>
    </source>
</evidence>
<sequence>MRKSDSFKYPAQGTDDRRYAYSRQSSFRQPQDLPGSPISFLPNDAGKPFLSRTSSSIDMPPEIYNYSFNYQKDGAFGDSNDSAAGGKSEKLSAVSAFRAIRYGNRQMKRLFLMIFLNVAYSTTEFGIGLISGRVGLVSDAFHLTFGCGLLTFSLFSMAASRKKPDHVYTYGQLFLLFMSFSLAVEALHAFVQDESEHKHYLIVSAVTNLAVNLIGVWFFRNYARVNIVYRNAEDMNYHSVCLHVLADSIRRVKNAEVLCLGLVSFTVFMLVMPLFKATGGVLLQMAPPSIPPSALSKCSRQVRTISACEDVSQVSEARFWELVPGHAVGSISLQVKGGADDRQVLEFVHGLYHDLGVLDLTVQTDQE</sequence>
<dbReference type="PANTHER" id="PTHR45755:SF3">
    <property type="entry name" value="METAL TOLERANCE PROTEIN C2"/>
    <property type="match status" value="1"/>
</dbReference>
<evidence type="ECO:0000256" key="4">
    <source>
        <dbReference type="ARBA" id="ARBA00022989"/>
    </source>
</evidence>
<protein>
    <recommendedName>
        <fullName evidence="8">Cation efflux protein transmembrane domain-containing protein</fullName>
    </recommendedName>
</protein>
<dbReference type="GO" id="GO:0005794">
    <property type="term" value="C:Golgi apparatus"/>
    <property type="evidence" value="ECO:0007669"/>
    <property type="project" value="TreeGrafter"/>
</dbReference>
<dbReference type="Gene3D" id="1.20.1510.10">
    <property type="entry name" value="Cation efflux protein transmembrane domain"/>
    <property type="match status" value="1"/>
</dbReference>
<reference evidence="9" key="1">
    <citation type="submission" date="2022-08" db="EMBL/GenBank/DDBJ databases">
        <authorList>
            <person name="Gutierrez-Valencia J."/>
        </authorList>
    </citation>
    <scope>NUCLEOTIDE SEQUENCE</scope>
</reference>
<evidence type="ECO:0000256" key="6">
    <source>
        <dbReference type="SAM" id="MobiDB-lite"/>
    </source>
</evidence>
<keyword evidence="4 7" id="KW-1133">Transmembrane helix</keyword>
<dbReference type="GO" id="GO:0005385">
    <property type="term" value="F:zinc ion transmembrane transporter activity"/>
    <property type="evidence" value="ECO:0007669"/>
    <property type="project" value="InterPro"/>
</dbReference>
<dbReference type="InterPro" id="IPR058533">
    <property type="entry name" value="Cation_efflux_TM"/>
</dbReference>
<comment type="subcellular location">
    <subcellularLocation>
        <location evidence="1">Membrane</location>
        <topology evidence="1">Multi-pass membrane protein</topology>
    </subcellularLocation>
</comment>
<dbReference type="AlphaFoldDB" id="A0AAV0JBJ9"/>
<proteinExistence type="predicted"/>
<dbReference type="InterPro" id="IPR027469">
    <property type="entry name" value="Cation_efflux_TMD_sf"/>
</dbReference>
<dbReference type="SUPFAM" id="SSF161111">
    <property type="entry name" value="Cation efflux protein transmembrane domain-like"/>
    <property type="match status" value="1"/>
</dbReference>
<dbReference type="NCBIfam" id="TIGR01297">
    <property type="entry name" value="CDF"/>
    <property type="match status" value="1"/>
</dbReference>
<keyword evidence="3 7" id="KW-0812">Transmembrane</keyword>
<evidence type="ECO:0000256" key="1">
    <source>
        <dbReference type="ARBA" id="ARBA00004141"/>
    </source>
</evidence>
<organism evidence="9 10">
    <name type="scientific">Linum tenue</name>
    <dbReference type="NCBI Taxonomy" id="586396"/>
    <lineage>
        <taxon>Eukaryota</taxon>
        <taxon>Viridiplantae</taxon>
        <taxon>Streptophyta</taxon>
        <taxon>Embryophyta</taxon>
        <taxon>Tracheophyta</taxon>
        <taxon>Spermatophyta</taxon>
        <taxon>Magnoliopsida</taxon>
        <taxon>eudicotyledons</taxon>
        <taxon>Gunneridae</taxon>
        <taxon>Pentapetalae</taxon>
        <taxon>rosids</taxon>
        <taxon>fabids</taxon>
        <taxon>Malpighiales</taxon>
        <taxon>Linaceae</taxon>
        <taxon>Linum</taxon>
    </lineage>
</organism>
<feature type="transmembrane region" description="Helical" evidence="7">
    <location>
        <begin position="136"/>
        <end position="155"/>
    </location>
</feature>
<comment type="caution">
    <text evidence="9">The sequence shown here is derived from an EMBL/GenBank/DDBJ whole genome shotgun (WGS) entry which is preliminary data.</text>
</comment>
<dbReference type="InterPro" id="IPR045316">
    <property type="entry name" value="Msc2-like"/>
</dbReference>
<dbReference type="Pfam" id="PF01545">
    <property type="entry name" value="Cation_efflux"/>
    <property type="match status" value="1"/>
</dbReference>
<evidence type="ECO:0000256" key="5">
    <source>
        <dbReference type="ARBA" id="ARBA00023136"/>
    </source>
</evidence>
<dbReference type="GO" id="GO:0016020">
    <property type="term" value="C:membrane"/>
    <property type="evidence" value="ECO:0007669"/>
    <property type="project" value="UniProtKB-SubCell"/>
</dbReference>
<feature type="transmembrane region" description="Helical" evidence="7">
    <location>
        <begin position="199"/>
        <end position="219"/>
    </location>
</feature>
<evidence type="ECO:0000313" key="9">
    <source>
        <dbReference type="EMBL" id="CAI0406654.1"/>
    </source>
</evidence>
<feature type="transmembrane region" description="Helical" evidence="7">
    <location>
        <begin position="110"/>
        <end position="130"/>
    </location>
</feature>
<feature type="transmembrane region" description="Helical" evidence="7">
    <location>
        <begin position="257"/>
        <end position="275"/>
    </location>
</feature>
<accession>A0AAV0JBJ9</accession>
<dbReference type="Proteomes" id="UP001154282">
    <property type="component" value="Unassembled WGS sequence"/>
</dbReference>
<evidence type="ECO:0000256" key="7">
    <source>
        <dbReference type="SAM" id="Phobius"/>
    </source>
</evidence>
<gene>
    <name evidence="9" type="ORF">LITE_LOCUS13297</name>
</gene>
<evidence type="ECO:0000259" key="8">
    <source>
        <dbReference type="Pfam" id="PF01545"/>
    </source>
</evidence>
<feature type="domain" description="Cation efflux protein transmembrane" evidence="8">
    <location>
        <begin position="110"/>
        <end position="282"/>
    </location>
</feature>
<dbReference type="InterPro" id="IPR002524">
    <property type="entry name" value="Cation_efflux"/>
</dbReference>
<keyword evidence="10" id="KW-1185">Reference proteome</keyword>
<dbReference type="PANTHER" id="PTHR45755">
    <property type="match status" value="1"/>
</dbReference>